<keyword evidence="3" id="KW-1185">Reference proteome</keyword>
<proteinExistence type="predicted"/>
<evidence type="ECO:0000256" key="1">
    <source>
        <dbReference type="SAM" id="MobiDB-lite"/>
    </source>
</evidence>
<dbReference type="RefSeq" id="XP_020046299.1">
    <property type="nucleotide sequence ID" value="XM_020193661.1"/>
</dbReference>
<dbReference type="Proteomes" id="UP000095038">
    <property type="component" value="Unassembled WGS sequence"/>
</dbReference>
<sequence length="316" mass="35842">MGIVKLQVIMLKHHMRRKWFIKRKLTSRSYQNPKLYQKRHQKTPQMNLQKKMTRKQIIQELLALLRGSQSTKTEKVPGNTQSNNSSNTSNRLENLSKPIQAKNVYGEIMAEVNKGALYPNPGFIPIPHPGQMLPPGAQMLPMMVPGYQNNIFIPSNYGMVMAPVYEPAQVLPTNDEATNEVKSLLRGLGGLKINSPDENQQQETQNISQESVFNPSNTGPNNATVNINNNNNQFLQHDGYVPNEPRGQRSSNYNQRGRGGRNNRNGRGNFRNNDRNNRNSNSNGSGFSPNQKKYNNRHYYGGSYNRTANDERTSDD</sequence>
<feature type="compositionally biased region" description="Low complexity" evidence="1">
    <location>
        <begin position="249"/>
        <end position="271"/>
    </location>
</feature>
<accession>A0A1D2VEI4</accession>
<protein>
    <submittedName>
        <fullName evidence="2">Uncharacterized protein</fullName>
    </submittedName>
</protein>
<dbReference type="GeneID" id="30967297"/>
<feature type="region of interest" description="Disordered" evidence="1">
    <location>
        <begin position="68"/>
        <end position="95"/>
    </location>
</feature>
<feature type="compositionally biased region" description="Low complexity" evidence="1">
    <location>
        <begin position="217"/>
        <end position="232"/>
    </location>
</feature>
<organism evidence="2 3">
    <name type="scientific">Ascoidea rubescens DSM 1968</name>
    <dbReference type="NCBI Taxonomy" id="1344418"/>
    <lineage>
        <taxon>Eukaryota</taxon>
        <taxon>Fungi</taxon>
        <taxon>Dikarya</taxon>
        <taxon>Ascomycota</taxon>
        <taxon>Saccharomycotina</taxon>
        <taxon>Saccharomycetes</taxon>
        <taxon>Ascoideaceae</taxon>
        <taxon>Ascoidea</taxon>
    </lineage>
</organism>
<feature type="compositionally biased region" description="Low complexity" evidence="1">
    <location>
        <begin position="79"/>
        <end position="95"/>
    </location>
</feature>
<dbReference type="InParanoid" id="A0A1D2VEI4"/>
<name>A0A1D2VEI4_9ASCO</name>
<evidence type="ECO:0000313" key="3">
    <source>
        <dbReference type="Proteomes" id="UP000095038"/>
    </source>
</evidence>
<reference evidence="3" key="1">
    <citation type="submission" date="2016-05" db="EMBL/GenBank/DDBJ databases">
        <title>Comparative genomics of biotechnologically important yeasts.</title>
        <authorList>
            <consortium name="DOE Joint Genome Institute"/>
            <person name="Riley R."/>
            <person name="Haridas S."/>
            <person name="Wolfe K.H."/>
            <person name="Lopes M.R."/>
            <person name="Hittinger C.T."/>
            <person name="Goker M."/>
            <person name="Salamov A."/>
            <person name="Wisecaver J."/>
            <person name="Long T.M."/>
            <person name="Aerts A.L."/>
            <person name="Barry K."/>
            <person name="Choi C."/>
            <person name="Clum A."/>
            <person name="Coughlan A.Y."/>
            <person name="Deshpande S."/>
            <person name="Douglass A.P."/>
            <person name="Hanson S.J."/>
            <person name="Klenk H.-P."/>
            <person name="Labutti K."/>
            <person name="Lapidus A."/>
            <person name="Lindquist E."/>
            <person name="Lipzen A."/>
            <person name="Meier-Kolthoff J.P."/>
            <person name="Ohm R.A."/>
            <person name="Otillar R.P."/>
            <person name="Pangilinan J."/>
            <person name="Peng Y."/>
            <person name="Rokas A."/>
            <person name="Rosa C.A."/>
            <person name="Scheuner C."/>
            <person name="Sibirny A.A."/>
            <person name="Slot J.C."/>
            <person name="Stielow J.B."/>
            <person name="Sun H."/>
            <person name="Kurtzman C.P."/>
            <person name="Blackwell M."/>
            <person name="Grigoriev I.V."/>
            <person name="Jeffries T.W."/>
        </authorList>
    </citation>
    <scope>NUCLEOTIDE SEQUENCE [LARGE SCALE GENOMIC DNA]</scope>
    <source>
        <strain evidence="3">DSM 1968</strain>
    </source>
</reference>
<feature type="compositionally biased region" description="Polar residues" evidence="1">
    <location>
        <begin position="196"/>
        <end position="216"/>
    </location>
</feature>
<feature type="region of interest" description="Disordered" evidence="1">
    <location>
        <begin position="190"/>
        <end position="316"/>
    </location>
</feature>
<evidence type="ECO:0000313" key="2">
    <source>
        <dbReference type="EMBL" id="ODV59992.1"/>
    </source>
</evidence>
<gene>
    <name evidence="2" type="ORF">ASCRUDRAFT_76905</name>
</gene>
<dbReference type="EMBL" id="KV454484">
    <property type="protein sequence ID" value="ODV59992.1"/>
    <property type="molecule type" value="Genomic_DNA"/>
</dbReference>
<dbReference type="AlphaFoldDB" id="A0A1D2VEI4"/>